<keyword evidence="15" id="KW-1185">Reference proteome</keyword>
<keyword evidence="10" id="KW-0325">Glycoprotein</keyword>
<feature type="signal peptide" evidence="11">
    <location>
        <begin position="1"/>
        <end position="17"/>
    </location>
</feature>
<keyword evidence="5" id="KW-0812">Transmembrane</keyword>
<dbReference type="InterPro" id="IPR015943">
    <property type="entry name" value="WD40/YVTN_repeat-like_dom_sf"/>
</dbReference>
<gene>
    <name evidence="16" type="primary">emc-1</name>
    <name evidence="14 16" type="ORF">CBG07074</name>
    <name evidence="14" type="ORF">CBG_07074</name>
</gene>
<dbReference type="AlphaFoldDB" id="A8X3R8"/>
<dbReference type="SUPFAM" id="SSF50998">
    <property type="entry name" value="Quinoprotein alcohol dehydrogenase-like"/>
    <property type="match status" value="2"/>
</dbReference>
<dbReference type="PANTHER" id="PTHR21573">
    <property type="entry name" value="ER MEMBRANE PROTEIN COMPLEX SUBUNIT 1"/>
    <property type="match status" value="1"/>
</dbReference>
<dbReference type="InterPro" id="IPR011048">
    <property type="entry name" value="Haem_d1_sf"/>
</dbReference>
<dbReference type="Proteomes" id="UP000008549">
    <property type="component" value="Unassembled WGS sequence"/>
</dbReference>
<proteinExistence type="inferred from homology"/>
<evidence type="ECO:0000313" key="15">
    <source>
        <dbReference type="Proteomes" id="UP000008549"/>
    </source>
</evidence>
<dbReference type="Pfam" id="PF25293">
    <property type="entry name" value="Beta-prop_EMC1_N"/>
    <property type="match status" value="1"/>
</dbReference>
<protein>
    <recommendedName>
        <fullName evidence="4">ER membrane protein complex subunit 1</fullName>
    </recommendedName>
</protein>
<dbReference type="FunCoup" id="A8X3R8">
    <property type="interactions" value="3350"/>
</dbReference>
<feature type="domain" description="EMC1 first beta-propeller" evidence="13">
    <location>
        <begin position="17"/>
        <end position="385"/>
    </location>
</feature>
<feature type="domain" description="ER membrane protein complex subunit 1 C-terminal" evidence="12">
    <location>
        <begin position="743"/>
        <end position="967"/>
    </location>
</feature>
<dbReference type="HOGENOM" id="CLU_005034_2_0_1"/>
<keyword evidence="8" id="KW-1133">Transmembrane helix</keyword>
<organism evidence="14 15">
    <name type="scientific">Caenorhabditis briggsae</name>
    <dbReference type="NCBI Taxonomy" id="6238"/>
    <lineage>
        <taxon>Eukaryota</taxon>
        <taxon>Metazoa</taxon>
        <taxon>Ecdysozoa</taxon>
        <taxon>Nematoda</taxon>
        <taxon>Chromadorea</taxon>
        <taxon>Rhabditida</taxon>
        <taxon>Rhabditina</taxon>
        <taxon>Rhabditomorpha</taxon>
        <taxon>Rhabditoidea</taxon>
        <taxon>Rhabditidae</taxon>
        <taxon>Peloderinae</taxon>
        <taxon>Caenorhabditis</taxon>
    </lineage>
</organism>
<evidence type="ECO:0000256" key="3">
    <source>
        <dbReference type="ARBA" id="ARBA00011276"/>
    </source>
</evidence>
<accession>A8X3R8</accession>
<dbReference type="OMA" id="WSIMPLN"/>
<name>A8X3R8_CAEBR</name>
<evidence type="ECO:0000256" key="2">
    <source>
        <dbReference type="ARBA" id="ARBA00007904"/>
    </source>
</evidence>
<evidence type="ECO:0000256" key="4">
    <source>
        <dbReference type="ARBA" id="ARBA00020824"/>
    </source>
</evidence>
<evidence type="ECO:0000256" key="6">
    <source>
        <dbReference type="ARBA" id="ARBA00022729"/>
    </source>
</evidence>
<dbReference type="SUPFAM" id="SSF51004">
    <property type="entry name" value="C-terminal (heme d1) domain of cytochrome cd1-nitrite reductase"/>
    <property type="match status" value="1"/>
</dbReference>
<feature type="chain" id="PRO_5002729433" description="ER membrane protein complex subunit 1" evidence="11">
    <location>
        <begin position="18"/>
        <end position="968"/>
    </location>
</feature>
<reference evidence="14 15" key="1">
    <citation type="journal article" date="2003" name="PLoS Biol.">
        <title>The genome sequence of Caenorhabditis briggsae: a platform for comparative genomics.</title>
        <authorList>
            <person name="Stein L.D."/>
            <person name="Bao Z."/>
            <person name="Blasiar D."/>
            <person name="Blumenthal T."/>
            <person name="Brent M.R."/>
            <person name="Chen N."/>
            <person name="Chinwalla A."/>
            <person name="Clarke L."/>
            <person name="Clee C."/>
            <person name="Coghlan A."/>
            <person name="Coulson A."/>
            <person name="D'Eustachio P."/>
            <person name="Fitch D.H."/>
            <person name="Fulton L.A."/>
            <person name="Fulton R.E."/>
            <person name="Griffiths-Jones S."/>
            <person name="Harris T.W."/>
            <person name="Hillier L.W."/>
            <person name="Kamath R."/>
            <person name="Kuwabara P.E."/>
            <person name="Mardis E.R."/>
            <person name="Marra M.A."/>
            <person name="Miner T.L."/>
            <person name="Minx P."/>
            <person name="Mullikin J.C."/>
            <person name="Plumb R.W."/>
            <person name="Rogers J."/>
            <person name="Schein J.E."/>
            <person name="Sohrmann M."/>
            <person name="Spieth J."/>
            <person name="Stajich J.E."/>
            <person name="Wei C."/>
            <person name="Willey D."/>
            <person name="Wilson R.K."/>
            <person name="Durbin R."/>
            <person name="Waterston R.H."/>
        </authorList>
    </citation>
    <scope>NUCLEOTIDE SEQUENCE [LARGE SCALE GENOMIC DNA]</scope>
    <source>
        <strain evidence="14 15">AF16</strain>
    </source>
</reference>
<comment type="similarity">
    <text evidence="2">Belongs to the EMC1 family.</text>
</comment>
<evidence type="ECO:0000256" key="7">
    <source>
        <dbReference type="ARBA" id="ARBA00022824"/>
    </source>
</evidence>
<dbReference type="WormBase" id="CBG07074">
    <property type="protein sequence ID" value="CBP38406"/>
    <property type="gene ID" value="WBGene00029241"/>
    <property type="gene designation" value="Cbr-emc-1"/>
</dbReference>
<keyword evidence="9" id="KW-0472">Membrane</keyword>
<dbReference type="Pfam" id="PF07774">
    <property type="entry name" value="EMC1_C"/>
    <property type="match status" value="1"/>
</dbReference>
<evidence type="ECO:0000313" key="16">
    <source>
        <dbReference type="WormBase" id="CBG07074"/>
    </source>
</evidence>
<comment type="subunit">
    <text evidence="3">Component of the ER membrane protein complex (EMC).</text>
</comment>
<dbReference type="InterPro" id="IPR011047">
    <property type="entry name" value="Quinoprotein_ADH-like_sf"/>
</dbReference>
<reference evidence="14 15" key="2">
    <citation type="journal article" date="2011" name="PLoS Genet.">
        <title>Caenorhabditis briggsae recombinant inbred line genotypes reveal inter-strain incompatibility and the evolution of recombination.</title>
        <authorList>
            <person name="Ross J.A."/>
            <person name="Koboldt D.C."/>
            <person name="Staisch J.E."/>
            <person name="Chamberlin H.M."/>
            <person name="Gupta B.P."/>
            <person name="Miller R.D."/>
            <person name="Baird S.E."/>
            <person name="Haag E.S."/>
        </authorList>
    </citation>
    <scope>NUCLEOTIDE SEQUENCE [LARGE SCALE GENOMIC DNA]</scope>
    <source>
        <strain evidence="14 15">AF16</strain>
    </source>
</reference>
<dbReference type="eggNOG" id="KOG2103">
    <property type="taxonomic scope" value="Eukaryota"/>
</dbReference>
<dbReference type="Gene3D" id="2.130.10.10">
    <property type="entry name" value="YVTN repeat-like/Quinoprotein amine dehydrogenase"/>
    <property type="match status" value="1"/>
</dbReference>
<evidence type="ECO:0000256" key="1">
    <source>
        <dbReference type="ARBA" id="ARBA00004115"/>
    </source>
</evidence>
<evidence type="ECO:0000256" key="10">
    <source>
        <dbReference type="ARBA" id="ARBA00023180"/>
    </source>
</evidence>
<dbReference type="GO" id="GO:0072546">
    <property type="term" value="C:EMC complex"/>
    <property type="evidence" value="ECO:0000318"/>
    <property type="project" value="GO_Central"/>
</dbReference>
<evidence type="ECO:0000256" key="8">
    <source>
        <dbReference type="ARBA" id="ARBA00022989"/>
    </source>
</evidence>
<sequence length="968" mass="108034">MRLPLLVTIAFFASTSAIFEDQVGKFDWRKPLIGCPANLHFDKAGSKSDRLIISTEQSILASLVLNTGNIGWRKIMEDTPETPNGQTFTKDREYIYSIASDGRSVRVWHKNNGVMARQLTISEEKSSVQAIHVAKEKLFVASGRTLVAYRSSDEKPLETVVVKKERSFSAFFQLDESLIHVSAHPGDSHLELIKINDDGSFDSPSELKMEGFSVEKCHAHSQYISCLKGSQLLVVDVFKQKVHKLQLDSDQYHLLPSTGKLILTRGVDKLHVIELTPESGLQVRKTVDVTSSEAVGVAENHESIVVASSEVIRVLSVNSNHHSSAKRVKTSSENGKIMENSKPKRVFARKSEKDWEIVLVGEDCRIEFVTVDETSNLVNSEWAREGEDRKFVLKIHRKNSESLINTVSVEMVDLPLSESQQMIEDEFEEAGNFFTAFARRIHSQCGQLVRFFTKNVEKIIHVATSISRDGNGVSDFINSVRTAGQIGSASSGPFERDYFNLRKVIIVVTSSGTVFGIDSADGQFLWKMWLGDSFSPLESQLEQKRVPLFVQRTTAHYQLDGLASVVFSNQITRNGVIVSFNPMIGKVESRNELGYPVKRVTVLPVHTNKHIKTFPSITSDELTATTSSLYLLDLQQQSVQGLKIDISTQKIQPVWQGNLGLTSDDEIVAVKGKSFNQKVHSQGRVLVTREVQYKYVNPNLAAVASINKANQHLTITLVDIVTGQVVHSAAIGKSAKPIHLVHSENWIAYTYWSEKGRRTELGIIELYEGSEENHTQQETFDSKIVQKLPPVVAQQSYIYAQGVDAMSVSETEQGLTTRSILLAHPSGNIHEVSRRLLDANRPMELTQAMREEMMIGYMPEIAVATEEMINYNQTVHRVRGIKTSPSGLESTSLVLAYGTDLFFTRLVPSGTFDILKVRDCDLVQKPLTFCFQDDFDHVLISLVLTGLVVGSYVTKRLARSNALASQWS</sequence>
<evidence type="ECO:0000313" key="14">
    <source>
        <dbReference type="EMBL" id="CAP27278.2"/>
    </source>
</evidence>
<evidence type="ECO:0000256" key="11">
    <source>
        <dbReference type="SAM" id="SignalP"/>
    </source>
</evidence>
<evidence type="ECO:0000256" key="5">
    <source>
        <dbReference type="ARBA" id="ARBA00022692"/>
    </source>
</evidence>
<dbReference type="InParanoid" id="A8X3R8"/>
<dbReference type="InterPro" id="IPR011678">
    <property type="entry name" value="EMC1_C"/>
</dbReference>
<dbReference type="PANTHER" id="PTHR21573:SF0">
    <property type="entry name" value="ER MEMBRANE PROTEIN COMPLEX SUBUNIT 1"/>
    <property type="match status" value="1"/>
</dbReference>
<keyword evidence="7" id="KW-0256">Endoplasmic reticulum</keyword>
<evidence type="ECO:0000259" key="12">
    <source>
        <dbReference type="Pfam" id="PF07774"/>
    </source>
</evidence>
<dbReference type="EMBL" id="HE600960">
    <property type="protein sequence ID" value="CAP27278.2"/>
    <property type="molecule type" value="Genomic_DNA"/>
</dbReference>
<evidence type="ECO:0000259" key="13">
    <source>
        <dbReference type="Pfam" id="PF25293"/>
    </source>
</evidence>
<dbReference type="InterPro" id="IPR026895">
    <property type="entry name" value="EMC1"/>
</dbReference>
<dbReference type="InterPro" id="IPR058545">
    <property type="entry name" value="Beta-prop_EMC1_1st"/>
</dbReference>
<dbReference type="STRING" id="6238.A8X3R8"/>
<comment type="subcellular location">
    <subcellularLocation>
        <location evidence="1">Endoplasmic reticulum membrane</location>
        <topology evidence="1">Single-pass type I membrane protein</topology>
    </subcellularLocation>
</comment>
<evidence type="ECO:0000256" key="9">
    <source>
        <dbReference type="ARBA" id="ARBA00023136"/>
    </source>
</evidence>
<keyword evidence="6 11" id="KW-0732">Signal</keyword>